<dbReference type="PANTHER" id="PTHR43490">
    <property type="entry name" value="(+)-NEOMENTHOL DEHYDROGENASE"/>
    <property type="match status" value="1"/>
</dbReference>
<dbReference type="PANTHER" id="PTHR43490:SF99">
    <property type="entry name" value="SHORT-CHAIN DEHYDROGENASE_REDUCTASE"/>
    <property type="match status" value="1"/>
</dbReference>
<keyword evidence="6" id="KW-1185">Reference proteome</keyword>
<evidence type="ECO:0000256" key="1">
    <source>
        <dbReference type="ARBA" id="ARBA00006484"/>
    </source>
</evidence>
<dbReference type="InterPro" id="IPR036291">
    <property type="entry name" value="NAD(P)-bd_dom_sf"/>
</dbReference>
<evidence type="ECO:0000313" key="5">
    <source>
        <dbReference type="EMBL" id="OJG18184.1"/>
    </source>
</evidence>
<dbReference type="Proteomes" id="UP000181884">
    <property type="component" value="Unassembled WGS sequence"/>
</dbReference>
<dbReference type="PRINTS" id="PR00080">
    <property type="entry name" value="SDRFAMILY"/>
</dbReference>
<evidence type="ECO:0000256" key="4">
    <source>
        <dbReference type="RuleBase" id="RU000363"/>
    </source>
</evidence>
<evidence type="ECO:0000313" key="6">
    <source>
        <dbReference type="Proteomes" id="UP000181884"/>
    </source>
</evidence>
<accession>A0A1L8REN0</accession>
<dbReference type="AlphaFoldDB" id="A0A1L8REN0"/>
<dbReference type="Gene3D" id="3.40.50.720">
    <property type="entry name" value="NAD(P)-binding Rossmann-like Domain"/>
    <property type="match status" value="1"/>
</dbReference>
<keyword evidence="2" id="KW-0521">NADP</keyword>
<evidence type="ECO:0000256" key="3">
    <source>
        <dbReference type="ARBA" id="ARBA00023002"/>
    </source>
</evidence>
<dbReference type="GO" id="GO:0016491">
    <property type="term" value="F:oxidoreductase activity"/>
    <property type="evidence" value="ECO:0007669"/>
    <property type="project" value="UniProtKB-KW"/>
</dbReference>
<organism evidence="5 6">
    <name type="scientific">Enterococcus canis</name>
    <dbReference type="NCBI Taxonomy" id="214095"/>
    <lineage>
        <taxon>Bacteria</taxon>
        <taxon>Bacillati</taxon>
        <taxon>Bacillota</taxon>
        <taxon>Bacilli</taxon>
        <taxon>Lactobacillales</taxon>
        <taxon>Enterococcaceae</taxon>
        <taxon>Enterococcus</taxon>
    </lineage>
</organism>
<protein>
    <recommendedName>
        <fullName evidence="7">Short-chain dehydrogenase</fullName>
    </recommendedName>
</protein>
<reference evidence="5 6" key="1">
    <citation type="submission" date="2014-12" db="EMBL/GenBank/DDBJ databases">
        <title>Draft genome sequences of 29 type strains of Enterococci.</title>
        <authorList>
            <person name="Zhong Z."/>
            <person name="Sun Z."/>
            <person name="Liu W."/>
            <person name="Zhang W."/>
            <person name="Zhang H."/>
        </authorList>
    </citation>
    <scope>NUCLEOTIDE SEQUENCE [LARGE SCALE GENOMIC DNA]</scope>
    <source>
        <strain evidence="5 6">DSM 17029</strain>
    </source>
</reference>
<dbReference type="RefSeq" id="WP_067393771.1">
    <property type="nucleotide sequence ID" value="NZ_JXKH01000005.1"/>
</dbReference>
<evidence type="ECO:0008006" key="7">
    <source>
        <dbReference type="Google" id="ProtNLM"/>
    </source>
</evidence>
<dbReference type="PRINTS" id="PR00081">
    <property type="entry name" value="GDHRDH"/>
</dbReference>
<name>A0A1L8REN0_9ENTE</name>
<keyword evidence="3" id="KW-0560">Oxidoreductase</keyword>
<dbReference type="Pfam" id="PF00106">
    <property type="entry name" value="adh_short"/>
    <property type="match status" value="1"/>
</dbReference>
<dbReference type="STRING" id="214095.RU97_GL002257"/>
<dbReference type="InterPro" id="IPR002347">
    <property type="entry name" value="SDR_fam"/>
</dbReference>
<sequence>MRTILITGGNTGLGFEAARRLKELGNKIYIGSRNEERGKKAAMELGVDYLLVDVTDDDSVIAAAKTLASKESHLDVLINNAGIPGSHIAPQAIQADLLQKVFDTNVFGITRMIHHFLPLLEQADNPVIVNVTSGLGSFGQVLDPSKIESKVNPVAYAASKAAANMLTVQYAKGLPEIKINAVDPGTTNTGEQFRHGSQTVTEGTDAVVRMALIGEDGPTGTFSDRLGNIPW</sequence>
<comment type="similarity">
    <text evidence="1 4">Belongs to the short-chain dehydrogenases/reductases (SDR) family.</text>
</comment>
<dbReference type="EMBL" id="JXKH01000005">
    <property type="protein sequence ID" value="OJG18184.1"/>
    <property type="molecule type" value="Genomic_DNA"/>
</dbReference>
<gene>
    <name evidence="5" type="ORF">RU97_GL002257</name>
</gene>
<comment type="caution">
    <text evidence="5">The sequence shown here is derived from an EMBL/GenBank/DDBJ whole genome shotgun (WGS) entry which is preliminary data.</text>
</comment>
<dbReference type="SUPFAM" id="SSF51735">
    <property type="entry name" value="NAD(P)-binding Rossmann-fold domains"/>
    <property type="match status" value="1"/>
</dbReference>
<evidence type="ECO:0000256" key="2">
    <source>
        <dbReference type="ARBA" id="ARBA00022857"/>
    </source>
</evidence>
<proteinExistence type="inferred from homology"/>